<dbReference type="InterPro" id="IPR021971">
    <property type="entry name" value="Salp15"/>
</dbReference>
<sequence>MKDLPPECKDNLKKQIEAKCEGHVFQPELIGFTGCQLKCGNENDYIFMRMKSSQTIFLKDGTPCGHNKVCIGGRCVETCQMTFV</sequence>
<dbReference type="EMBL" id="GADI01007174">
    <property type="protein sequence ID" value="JAA66634.1"/>
    <property type="molecule type" value="mRNA"/>
</dbReference>
<dbReference type="Gene3D" id="3.40.1620.60">
    <property type="match status" value="1"/>
</dbReference>
<keyword evidence="2" id="KW-0964">Secreted</keyword>
<evidence type="ECO:0000256" key="3">
    <source>
        <dbReference type="ARBA" id="ARBA00022729"/>
    </source>
</evidence>
<proteinExistence type="evidence at transcript level"/>
<dbReference type="Pfam" id="PF12115">
    <property type="entry name" value="Salp15"/>
    <property type="match status" value="1"/>
</dbReference>
<protein>
    <submittedName>
        <fullName evidence="6">Putative ixostatin</fullName>
    </submittedName>
</protein>
<keyword evidence="4" id="KW-0325">Glycoprotein</keyword>
<accession>A0A0K8R854</accession>
<evidence type="ECO:0000256" key="5">
    <source>
        <dbReference type="ARBA" id="ARBA00034321"/>
    </source>
</evidence>
<organism evidence="6">
    <name type="scientific">Ixodes ricinus</name>
    <name type="common">Common tick</name>
    <name type="synonym">Acarus ricinus</name>
    <dbReference type="NCBI Taxonomy" id="34613"/>
    <lineage>
        <taxon>Eukaryota</taxon>
        <taxon>Metazoa</taxon>
        <taxon>Ecdysozoa</taxon>
        <taxon>Arthropoda</taxon>
        <taxon>Chelicerata</taxon>
        <taxon>Arachnida</taxon>
        <taxon>Acari</taxon>
        <taxon>Parasitiformes</taxon>
        <taxon>Ixodida</taxon>
        <taxon>Ixodoidea</taxon>
        <taxon>Ixodidae</taxon>
        <taxon>Ixodinae</taxon>
        <taxon>Ixodes</taxon>
    </lineage>
</organism>
<comment type="subcellular location">
    <subcellularLocation>
        <location evidence="1">Secreted</location>
    </subcellularLocation>
</comment>
<evidence type="ECO:0000256" key="2">
    <source>
        <dbReference type="ARBA" id="ARBA00022525"/>
    </source>
</evidence>
<dbReference type="AlphaFoldDB" id="A0A0K8R854"/>
<reference evidence="6" key="1">
    <citation type="submission" date="2012-12" db="EMBL/GenBank/DDBJ databases">
        <title>Identification and characterization of a phenylalanine ammonia-lyase gene family in Isatis indigotica Fort.</title>
        <authorList>
            <person name="Liu Q."/>
            <person name="Chen J."/>
            <person name="Zhou X."/>
            <person name="Di P."/>
            <person name="Xiao Y."/>
            <person name="Xuan H."/>
            <person name="Zhang L."/>
            <person name="Chen W."/>
        </authorList>
    </citation>
    <scope>NUCLEOTIDE SEQUENCE</scope>
    <source>
        <tissue evidence="6">Salivary gland</tissue>
    </source>
</reference>
<dbReference type="GO" id="GO:0005576">
    <property type="term" value="C:extracellular region"/>
    <property type="evidence" value="ECO:0007669"/>
    <property type="project" value="UniProtKB-SubCell"/>
</dbReference>
<name>A0A0K8R854_IXORI</name>
<keyword evidence="3" id="KW-0732">Signal</keyword>
<evidence type="ECO:0000256" key="4">
    <source>
        <dbReference type="ARBA" id="ARBA00023180"/>
    </source>
</evidence>
<evidence type="ECO:0000256" key="1">
    <source>
        <dbReference type="ARBA" id="ARBA00004613"/>
    </source>
</evidence>
<evidence type="ECO:0000313" key="6">
    <source>
        <dbReference type="EMBL" id="JAA66634.1"/>
    </source>
</evidence>
<comment type="similarity">
    <text evidence="5">Belongs to the salp15 family.</text>
</comment>